<organism evidence="1">
    <name type="scientific">marine sediment metagenome</name>
    <dbReference type="NCBI Taxonomy" id="412755"/>
    <lineage>
        <taxon>unclassified sequences</taxon>
        <taxon>metagenomes</taxon>
        <taxon>ecological metagenomes</taxon>
    </lineage>
</organism>
<evidence type="ECO:0000313" key="1">
    <source>
        <dbReference type="EMBL" id="KKL12728.1"/>
    </source>
</evidence>
<name>A0A0F9DLC2_9ZZZZ</name>
<dbReference type="EMBL" id="LAZR01041144">
    <property type="protein sequence ID" value="KKL12728.1"/>
    <property type="molecule type" value="Genomic_DNA"/>
</dbReference>
<reference evidence="1" key="1">
    <citation type="journal article" date="2015" name="Nature">
        <title>Complex archaea that bridge the gap between prokaryotes and eukaryotes.</title>
        <authorList>
            <person name="Spang A."/>
            <person name="Saw J.H."/>
            <person name="Jorgensen S.L."/>
            <person name="Zaremba-Niedzwiedzka K."/>
            <person name="Martijn J."/>
            <person name="Lind A.E."/>
            <person name="van Eijk R."/>
            <person name="Schleper C."/>
            <person name="Guy L."/>
            <person name="Ettema T.J."/>
        </authorList>
    </citation>
    <scope>NUCLEOTIDE SEQUENCE</scope>
</reference>
<proteinExistence type="predicted"/>
<comment type="caution">
    <text evidence="1">The sequence shown here is derived from an EMBL/GenBank/DDBJ whole genome shotgun (WGS) entry which is preliminary data.</text>
</comment>
<dbReference type="AlphaFoldDB" id="A0A0F9DLC2"/>
<protein>
    <submittedName>
        <fullName evidence="1">Uncharacterized protein</fullName>
    </submittedName>
</protein>
<accession>A0A0F9DLC2</accession>
<sequence>MKNQKIRGKLKILEALGDESYKVKIYPELIVLSLVKNEEDLDLPIESDKLSCCQDVILNLLEVIIYKTTGKHLFGVEEINPLVNYNPNKMNKSRYFKTIKKALEFLEIDYEEITK</sequence>
<gene>
    <name evidence="1" type="ORF">LCGC14_2532880</name>
</gene>